<proteinExistence type="predicted"/>
<feature type="region of interest" description="Disordered" evidence="1">
    <location>
        <begin position="1"/>
        <end position="57"/>
    </location>
</feature>
<evidence type="ECO:0000313" key="3">
    <source>
        <dbReference type="Proteomes" id="UP000653305"/>
    </source>
</evidence>
<accession>A0A830CGY1</accession>
<dbReference type="EMBL" id="BMAC01000433">
    <property type="protein sequence ID" value="GFP96338.1"/>
    <property type="molecule type" value="Genomic_DNA"/>
</dbReference>
<sequence length="57" mass="6820">MRRLQISPAKMHTGVRVRPLFPTGQPPEIHQRTQSFRRPQCRQDPERAQPHPAKRRR</sequence>
<reference evidence="2" key="1">
    <citation type="submission" date="2020-07" db="EMBL/GenBank/DDBJ databases">
        <title>Ethylene signaling mediates host invasion by parasitic plants.</title>
        <authorList>
            <person name="Yoshida S."/>
        </authorList>
    </citation>
    <scope>NUCLEOTIDE SEQUENCE</scope>
    <source>
        <strain evidence="2">Okayama</strain>
    </source>
</reference>
<evidence type="ECO:0000256" key="1">
    <source>
        <dbReference type="SAM" id="MobiDB-lite"/>
    </source>
</evidence>
<gene>
    <name evidence="2" type="ORF">PHJA_001777900</name>
</gene>
<evidence type="ECO:0000313" key="2">
    <source>
        <dbReference type="EMBL" id="GFP96338.1"/>
    </source>
</evidence>
<keyword evidence="3" id="KW-1185">Reference proteome</keyword>
<comment type="caution">
    <text evidence="2">The sequence shown here is derived from an EMBL/GenBank/DDBJ whole genome shotgun (WGS) entry which is preliminary data.</text>
</comment>
<organism evidence="2 3">
    <name type="scientific">Phtheirospermum japonicum</name>
    <dbReference type="NCBI Taxonomy" id="374723"/>
    <lineage>
        <taxon>Eukaryota</taxon>
        <taxon>Viridiplantae</taxon>
        <taxon>Streptophyta</taxon>
        <taxon>Embryophyta</taxon>
        <taxon>Tracheophyta</taxon>
        <taxon>Spermatophyta</taxon>
        <taxon>Magnoliopsida</taxon>
        <taxon>eudicotyledons</taxon>
        <taxon>Gunneridae</taxon>
        <taxon>Pentapetalae</taxon>
        <taxon>asterids</taxon>
        <taxon>lamiids</taxon>
        <taxon>Lamiales</taxon>
        <taxon>Orobanchaceae</taxon>
        <taxon>Orobanchaceae incertae sedis</taxon>
        <taxon>Phtheirospermum</taxon>
    </lineage>
</organism>
<dbReference type="AlphaFoldDB" id="A0A830CGY1"/>
<name>A0A830CGY1_9LAMI</name>
<protein>
    <submittedName>
        <fullName evidence="2">LOB domain-containing protein 6</fullName>
    </submittedName>
</protein>
<dbReference type="Proteomes" id="UP000653305">
    <property type="component" value="Unassembled WGS sequence"/>
</dbReference>